<organism evidence="3">
    <name type="scientific">marine metagenome</name>
    <dbReference type="NCBI Taxonomy" id="408172"/>
    <lineage>
        <taxon>unclassified sequences</taxon>
        <taxon>metagenomes</taxon>
        <taxon>ecological metagenomes</taxon>
    </lineage>
</organism>
<feature type="transmembrane region" description="Helical" evidence="1">
    <location>
        <begin position="12"/>
        <end position="33"/>
    </location>
</feature>
<keyword evidence="1" id="KW-0812">Transmembrane</keyword>
<reference evidence="3" key="1">
    <citation type="submission" date="2018-05" db="EMBL/GenBank/DDBJ databases">
        <authorList>
            <person name="Lanie J.A."/>
            <person name="Ng W.-L."/>
            <person name="Kazmierczak K.M."/>
            <person name="Andrzejewski T.M."/>
            <person name="Davidsen T.M."/>
            <person name="Wayne K.J."/>
            <person name="Tettelin H."/>
            <person name="Glass J.I."/>
            <person name="Rusch D."/>
            <person name="Podicherti R."/>
            <person name="Tsui H.-C.T."/>
            <person name="Winkler M.E."/>
        </authorList>
    </citation>
    <scope>NUCLEOTIDE SEQUENCE</scope>
</reference>
<evidence type="ECO:0000259" key="2">
    <source>
        <dbReference type="Pfam" id="PF13579"/>
    </source>
</evidence>
<dbReference type="EMBL" id="UINC01058359">
    <property type="protein sequence ID" value="SVB80526.1"/>
    <property type="molecule type" value="Genomic_DNA"/>
</dbReference>
<dbReference type="InterPro" id="IPR028098">
    <property type="entry name" value="Glyco_trans_4-like_N"/>
</dbReference>
<feature type="transmembrane region" description="Helical" evidence="1">
    <location>
        <begin position="96"/>
        <end position="115"/>
    </location>
</feature>
<keyword evidence="1" id="KW-0472">Membrane</keyword>
<evidence type="ECO:0000256" key="1">
    <source>
        <dbReference type="SAM" id="Phobius"/>
    </source>
</evidence>
<keyword evidence="1" id="KW-1133">Transmembrane helix</keyword>
<gene>
    <name evidence="3" type="ORF">METZ01_LOCUS233380</name>
</gene>
<evidence type="ECO:0000313" key="3">
    <source>
        <dbReference type="EMBL" id="SVB80526.1"/>
    </source>
</evidence>
<protein>
    <recommendedName>
        <fullName evidence="2">Glycosyltransferase subfamily 4-like N-terminal domain-containing protein</fullName>
    </recommendedName>
</protein>
<proteinExistence type="predicted"/>
<dbReference type="SUPFAM" id="SSF53756">
    <property type="entry name" value="UDP-Glycosyltransferase/glycogen phosphorylase"/>
    <property type="match status" value="1"/>
</dbReference>
<dbReference type="Gene3D" id="3.40.50.2000">
    <property type="entry name" value="Glycogen Phosphorylase B"/>
    <property type="match status" value="1"/>
</dbReference>
<feature type="domain" description="Glycosyltransferase subfamily 4-like N-terminal" evidence="2">
    <location>
        <begin position="23"/>
        <end position="116"/>
    </location>
</feature>
<name>A0A382GZM1_9ZZZZ</name>
<feature type="non-terminal residue" evidence="3">
    <location>
        <position position="138"/>
    </location>
</feature>
<dbReference type="Pfam" id="PF13579">
    <property type="entry name" value="Glyco_trans_4_4"/>
    <property type="match status" value="1"/>
</dbReference>
<sequence>MAPQRKANRQLRILHVISGLATGGAEAMLFKLVKAHKERHISSRVICLRQDGSMVPYFREIGIEVICLGIEPDKLMSIIRVFRLAKILWSYRPDVIHGWMYHGNLAALIASLLMIPRPRLCWNIRQTIDSLVFEKSMT</sequence>
<accession>A0A382GZM1</accession>
<dbReference type="AlphaFoldDB" id="A0A382GZM1"/>